<keyword evidence="2" id="KW-1185">Reference proteome</keyword>
<dbReference type="EMBL" id="CP134214">
    <property type="protein sequence ID" value="WND24170.1"/>
    <property type="molecule type" value="Genomic_DNA"/>
</dbReference>
<keyword evidence="1" id="KW-0614">Plasmid</keyword>
<sequence>MADDSAYVGTLAGQLREQRPDLLAIAEDELQTLRGSMRKVADFLHNQAIALDIRRNLAADLHLPEPDR</sequence>
<protein>
    <recommendedName>
        <fullName evidence="3">Integrase</fullName>
    </recommendedName>
</protein>
<evidence type="ECO:0008006" key="3">
    <source>
        <dbReference type="Google" id="ProtNLM"/>
    </source>
</evidence>
<proteinExistence type="predicted"/>
<organism evidence="1 2">
    <name type="scientific">Streptomyces violaceus</name>
    <name type="common">Streptomyces venezuelae</name>
    <dbReference type="NCBI Taxonomy" id="1936"/>
    <lineage>
        <taxon>Bacteria</taxon>
        <taxon>Bacillati</taxon>
        <taxon>Actinomycetota</taxon>
        <taxon>Actinomycetes</taxon>
        <taxon>Kitasatosporales</taxon>
        <taxon>Streptomycetaceae</taxon>
        <taxon>Streptomyces</taxon>
    </lineage>
</organism>
<gene>
    <name evidence="1" type="ORF">RI060_43395</name>
</gene>
<reference evidence="1 2" key="1">
    <citation type="submission" date="2023-09" db="EMBL/GenBank/DDBJ databases">
        <title>The genome sequence of Streptomyces anthocyanicus.</title>
        <authorList>
            <person name="Mo P."/>
        </authorList>
    </citation>
    <scope>NUCLEOTIDE SEQUENCE [LARGE SCALE GENOMIC DNA]</scope>
    <source>
        <strain evidence="1 2">JCM 4387</strain>
        <plasmid evidence="1 2">punmamed1</plasmid>
    </source>
</reference>
<name>A0ABY9UMS8_STRVL</name>
<dbReference type="Proteomes" id="UP001249394">
    <property type="component" value="Plasmid punmamed1"/>
</dbReference>
<evidence type="ECO:0000313" key="1">
    <source>
        <dbReference type="EMBL" id="WND24170.1"/>
    </source>
</evidence>
<geneLocation type="plasmid" evidence="1 2">
    <name>punmamed1</name>
</geneLocation>
<accession>A0ABY9UMS8</accession>
<evidence type="ECO:0000313" key="2">
    <source>
        <dbReference type="Proteomes" id="UP001249394"/>
    </source>
</evidence>